<evidence type="ECO:0000313" key="3">
    <source>
        <dbReference type="Proteomes" id="UP000297729"/>
    </source>
</evidence>
<keyword evidence="3" id="KW-1185">Reference proteome</keyword>
<evidence type="ECO:0000256" key="1">
    <source>
        <dbReference type="SAM" id="Coils"/>
    </source>
</evidence>
<comment type="caution">
    <text evidence="2">The sequence shown here is derived from an EMBL/GenBank/DDBJ whole genome shotgun (WGS) entry which is preliminary data.</text>
</comment>
<dbReference type="AlphaFoldDB" id="A0A4Y9S7W7"/>
<name>A0A4Y9S7W7_9BURK</name>
<organism evidence="2 3">
    <name type="scientific">Duganella callida</name>
    <dbReference type="NCBI Taxonomy" id="2561932"/>
    <lineage>
        <taxon>Bacteria</taxon>
        <taxon>Pseudomonadati</taxon>
        <taxon>Pseudomonadota</taxon>
        <taxon>Betaproteobacteria</taxon>
        <taxon>Burkholderiales</taxon>
        <taxon>Oxalobacteraceae</taxon>
        <taxon>Telluria group</taxon>
        <taxon>Duganella</taxon>
    </lineage>
</organism>
<feature type="coiled-coil region" evidence="1">
    <location>
        <begin position="89"/>
        <end position="121"/>
    </location>
</feature>
<keyword evidence="1" id="KW-0175">Coiled coil</keyword>
<sequence>MPTIEPLTLTLAELAERWHLSAKQVLESPHALPMYFYFDGLVFDFNDRWHRANGDAQTQQTLETSKTRLSTLEIDLQRQAMHKRGLLKLTQWEEALSDEELQSQQEEADRLTQDIAHLSAQLKARADERQRRVRNGLLRAAPRTLKEIAERGQARFPQFAYMPHAPGKPDDEQAIADGAVVALEDGFPAREFLTGADLVVAMLDIRAAEDGAV</sequence>
<evidence type="ECO:0000313" key="2">
    <source>
        <dbReference type="EMBL" id="TFW17647.1"/>
    </source>
</evidence>
<protein>
    <submittedName>
        <fullName evidence="2">Uncharacterized protein</fullName>
    </submittedName>
</protein>
<dbReference type="EMBL" id="SPVG01000200">
    <property type="protein sequence ID" value="TFW17647.1"/>
    <property type="molecule type" value="Genomic_DNA"/>
</dbReference>
<dbReference type="RefSeq" id="WP_135203326.1">
    <property type="nucleotide sequence ID" value="NZ_SPVG01000200.1"/>
</dbReference>
<dbReference type="Proteomes" id="UP000297729">
    <property type="component" value="Unassembled WGS sequence"/>
</dbReference>
<gene>
    <name evidence="2" type="ORF">E4L98_20115</name>
</gene>
<accession>A0A4Y9S7W7</accession>
<reference evidence="2 3" key="1">
    <citation type="submission" date="2019-03" db="EMBL/GenBank/DDBJ databases">
        <title>Draft Genome Sequence of Duganella callidus sp. nov., a Novel Duganella Species Isolated from Cultivated Soil.</title>
        <authorList>
            <person name="Raths R."/>
            <person name="Peta V."/>
            <person name="Bucking H."/>
        </authorList>
    </citation>
    <scope>NUCLEOTIDE SEQUENCE [LARGE SCALE GENOMIC DNA]</scope>
    <source>
        <strain evidence="2 3">DN04</strain>
    </source>
</reference>
<dbReference type="OrthoDB" id="8773747at2"/>
<proteinExistence type="predicted"/>